<proteinExistence type="predicted"/>
<evidence type="ECO:0000313" key="1">
    <source>
        <dbReference type="EMBL" id="KAL0126028.1"/>
    </source>
</evidence>
<protein>
    <submittedName>
        <fullName evidence="1">Uncharacterized protein</fullName>
    </submittedName>
</protein>
<comment type="caution">
    <text evidence="1">The sequence shown here is derived from an EMBL/GenBank/DDBJ whole genome shotgun (WGS) entry which is preliminary data.</text>
</comment>
<dbReference type="Proteomes" id="UP001430953">
    <property type="component" value="Unassembled WGS sequence"/>
</dbReference>
<organism evidence="1 2">
    <name type="scientific">Cardiocondyla obscurior</name>
    <dbReference type="NCBI Taxonomy" id="286306"/>
    <lineage>
        <taxon>Eukaryota</taxon>
        <taxon>Metazoa</taxon>
        <taxon>Ecdysozoa</taxon>
        <taxon>Arthropoda</taxon>
        <taxon>Hexapoda</taxon>
        <taxon>Insecta</taxon>
        <taxon>Pterygota</taxon>
        <taxon>Neoptera</taxon>
        <taxon>Endopterygota</taxon>
        <taxon>Hymenoptera</taxon>
        <taxon>Apocrita</taxon>
        <taxon>Aculeata</taxon>
        <taxon>Formicoidea</taxon>
        <taxon>Formicidae</taxon>
        <taxon>Myrmicinae</taxon>
        <taxon>Cardiocondyla</taxon>
    </lineage>
</organism>
<dbReference type="AlphaFoldDB" id="A0AAW2GDC2"/>
<name>A0AAW2GDC2_9HYME</name>
<reference evidence="1 2" key="1">
    <citation type="submission" date="2023-03" db="EMBL/GenBank/DDBJ databases">
        <title>High recombination rates correlate with genetic variation in Cardiocondyla obscurior ants.</title>
        <authorList>
            <person name="Errbii M."/>
        </authorList>
    </citation>
    <scope>NUCLEOTIDE SEQUENCE [LARGE SCALE GENOMIC DNA]</scope>
    <source>
        <strain evidence="1">Alpha-2009</strain>
        <tissue evidence="1">Whole body</tissue>
    </source>
</reference>
<gene>
    <name evidence="1" type="ORF">PUN28_004840</name>
</gene>
<sequence>MRKSSPGVSETYDCDTARARRKRYRSIIRLKLAGELSLNSIIIDVTDNAPLLINACAAGQSFNARPSACDIYRLRDGFLPIAFIAPSSLVYLGEN</sequence>
<keyword evidence="2" id="KW-1185">Reference proteome</keyword>
<accession>A0AAW2GDC2</accession>
<evidence type="ECO:0000313" key="2">
    <source>
        <dbReference type="Proteomes" id="UP001430953"/>
    </source>
</evidence>
<dbReference type="EMBL" id="JADYXP020000004">
    <property type="protein sequence ID" value="KAL0126028.1"/>
    <property type="molecule type" value="Genomic_DNA"/>
</dbReference>